<dbReference type="Gene3D" id="3.40.309.10">
    <property type="entry name" value="Aldehyde Dehydrogenase, Chain A, domain 2"/>
    <property type="match status" value="1"/>
</dbReference>
<dbReference type="EMBL" id="JABBFZ010000011">
    <property type="protein sequence ID" value="NML32878.1"/>
    <property type="molecule type" value="Genomic_DNA"/>
</dbReference>
<organism evidence="4 5">
    <name type="scientific">Paraburkholderia antibiotica</name>
    <dbReference type="NCBI Taxonomy" id="2728839"/>
    <lineage>
        <taxon>Bacteria</taxon>
        <taxon>Pseudomonadati</taxon>
        <taxon>Pseudomonadota</taxon>
        <taxon>Betaproteobacteria</taxon>
        <taxon>Burkholderiales</taxon>
        <taxon>Burkholderiaceae</taxon>
        <taxon>Paraburkholderia</taxon>
    </lineage>
</organism>
<dbReference type="GO" id="GO:0008911">
    <property type="term" value="F:lactaldehyde dehydrogenase (NAD+) activity"/>
    <property type="evidence" value="ECO:0007669"/>
    <property type="project" value="TreeGrafter"/>
</dbReference>
<dbReference type="InterPro" id="IPR016162">
    <property type="entry name" value="Ald_DH_N"/>
</dbReference>
<gene>
    <name evidence="4" type="ORF">HHL14_18815</name>
</gene>
<accession>A0A7X9X7F0</accession>
<dbReference type="InterPro" id="IPR015590">
    <property type="entry name" value="Aldehyde_DH_dom"/>
</dbReference>
<evidence type="ECO:0000256" key="2">
    <source>
        <dbReference type="ARBA" id="ARBA00023002"/>
    </source>
</evidence>
<comment type="caution">
    <text evidence="4">The sequence shown here is derived from an EMBL/GenBank/DDBJ whole genome shotgun (WGS) entry which is preliminary data.</text>
</comment>
<keyword evidence="2" id="KW-0560">Oxidoreductase</keyword>
<dbReference type="InterPro" id="IPR051020">
    <property type="entry name" value="ALDH-related_metabolic_enz"/>
</dbReference>
<dbReference type="PANTHER" id="PTHR42991">
    <property type="entry name" value="ALDEHYDE DEHYDROGENASE"/>
    <property type="match status" value="1"/>
</dbReference>
<dbReference type="Proteomes" id="UP000583127">
    <property type="component" value="Unassembled WGS sequence"/>
</dbReference>
<evidence type="ECO:0000313" key="4">
    <source>
        <dbReference type="EMBL" id="NML32878.1"/>
    </source>
</evidence>
<evidence type="ECO:0000259" key="3">
    <source>
        <dbReference type="Pfam" id="PF00171"/>
    </source>
</evidence>
<name>A0A7X9X7F0_9BURK</name>
<dbReference type="Pfam" id="PF00171">
    <property type="entry name" value="Aldedh"/>
    <property type="match status" value="1"/>
</dbReference>
<protein>
    <submittedName>
        <fullName evidence="4">Aldehyde dehydrogenase family protein</fullName>
    </submittedName>
</protein>
<dbReference type="Gene3D" id="3.40.605.10">
    <property type="entry name" value="Aldehyde Dehydrogenase, Chain A, domain 1"/>
    <property type="match status" value="1"/>
</dbReference>
<dbReference type="AlphaFoldDB" id="A0A7X9X7F0"/>
<reference evidence="4 5" key="1">
    <citation type="submission" date="2020-04" db="EMBL/GenBank/DDBJ databases">
        <title>Paraburkholderia sp. G-4-1-8 isolated from soil.</title>
        <authorList>
            <person name="Dahal R.H."/>
        </authorList>
    </citation>
    <scope>NUCLEOTIDE SEQUENCE [LARGE SCALE GENOMIC DNA]</scope>
    <source>
        <strain evidence="4 5">G-4-1-8</strain>
    </source>
</reference>
<comment type="similarity">
    <text evidence="1">Belongs to the aldehyde dehydrogenase family.</text>
</comment>
<proteinExistence type="inferred from homology"/>
<dbReference type="SUPFAM" id="SSF53720">
    <property type="entry name" value="ALDH-like"/>
    <property type="match status" value="1"/>
</dbReference>
<sequence>MEWRPYPVTYKIPQQIESFLCGEWQAGAGAGYRLQDKFSTSDVAIIKAADKAQVQAAVAHAGVARKSVPGPHARGEILERAAKAVEARRAVFATVLCIEAGFTDVDAQNEITRCVQTLQLCAEEARRFCGEMIPLEGAPGQAGRLAFTLRRPLGTVVAITPFNSPLNTVAHKVGPAFAAGNAVILKPSRLTPFSSNVLVEALLEAGMPKGMIALLHGGADVANWLLDERDTHFVAFTGSTDVGRSIQGRLGLRRSQMELGSIAHVVIDESADVVRAVPRIVGAGFRKAGQVCTSTQILLVHRSRVEEVTKLMSQQVKALGFGDPTSQHTIVGPMISEGEARRVQAWIEEAVSQGAQAIVRGERKRSVVAPTILVDTTPEMKVRSQEVFGPVLSIVPFDSFDDALEQVNRTPYGLAAGVFTNSLENGFKAARLLEVGSVHINEASSSRADVMPFGGCKDSGFGKEGPAAAVREMSEERLITIANATA</sequence>
<dbReference type="PANTHER" id="PTHR42991:SF1">
    <property type="entry name" value="ALDEHYDE DEHYDROGENASE"/>
    <property type="match status" value="1"/>
</dbReference>
<dbReference type="InterPro" id="IPR016163">
    <property type="entry name" value="Ald_DH_C"/>
</dbReference>
<evidence type="ECO:0000313" key="5">
    <source>
        <dbReference type="Proteomes" id="UP000583127"/>
    </source>
</evidence>
<evidence type="ECO:0000256" key="1">
    <source>
        <dbReference type="ARBA" id="ARBA00009986"/>
    </source>
</evidence>
<feature type="domain" description="Aldehyde dehydrogenase" evidence="3">
    <location>
        <begin position="35"/>
        <end position="477"/>
    </location>
</feature>
<dbReference type="InterPro" id="IPR016161">
    <property type="entry name" value="Ald_DH/histidinol_DH"/>
</dbReference>
<keyword evidence="5" id="KW-1185">Reference proteome</keyword>